<dbReference type="Proteomes" id="UP000014760">
    <property type="component" value="Unassembled WGS sequence"/>
</dbReference>
<dbReference type="EnsemblMetazoa" id="CapteT183074">
    <property type="protein sequence ID" value="CapteP183074"/>
    <property type="gene ID" value="CapteG183074"/>
</dbReference>
<dbReference type="InterPro" id="IPR012336">
    <property type="entry name" value="Thioredoxin-like_fold"/>
</dbReference>
<evidence type="ECO:0000259" key="3">
    <source>
        <dbReference type="Pfam" id="PF17172"/>
    </source>
</evidence>
<evidence type="ECO:0000259" key="2">
    <source>
        <dbReference type="Pfam" id="PF17171"/>
    </source>
</evidence>
<dbReference type="OrthoDB" id="5809458at2759"/>
<dbReference type="InterPro" id="IPR026928">
    <property type="entry name" value="FAX/IsoI-like"/>
</dbReference>
<protein>
    <submittedName>
        <fullName evidence="4 5">Uncharacterized protein</fullName>
    </submittedName>
</protein>
<feature type="domain" description="Thioredoxin-like fold" evidence="3">
    <location>
        <begin position="1"/>
        <end position="80"/>
    </location>
</feature>
<dbReference type="GO" id="GO:0005737">
    <property type="term" value="C:cytoplasm"/>
    <property type="evidence" value="ECO:0007669"/>
    <property type="project" value="TreeGrafter"/>
</dbReference>
<dbReference type="Gene3D" id="1.20.1050.10">
    <property type="match status" value="1"/>
</dbReference>
<dbReference type="SUPFAM" id="SSF47616">
    <property type="entry name" value="GST C-terminal domain-like"/>
    <property type="match status" value="1"/>
</dbReference>
<dbReference type="InterPro" id="IPR050931">
    <property type="entry name" value="Mito_Protein_Transport_Metaxin"/>
</dbReference>
<dbReference type="SFLD" id="SFLDG01180">
    <property type="entry name" value="SUF1"/>
    <property type="match status" value="1"/>
</dbReference>
<dbReference type="InterPro" id="IPR036282">
    <property type="entry name" value="Glutathione-S-Trfase_C_sf"/>
</dbReference>
<dbReference type="InterPro" id="IPR033468">
    <property type="entry name" value="Metaxin_GST"/>
</dbReference>
<reference evidence="5" key="3">
    <citation type="submission" date="2015-06" db="UniProtKB">
        <authorList>
            <consortium name="EnsemblMetazoa"/>
        </authorList>
    </citation>
    <scope>IDENTIFICATION</scope>
</reference>
<dbReference type="FunCoup" id="R7UUD7">
    <property type="interactions" value="688"/>
</dbReference>
<dbReference type="Pfam" id="PF17171">
    <property type="entry name" value="GST_C_6"/>
    <property type="match status" value="1"/>
</dbReference>
<comment type="similarity">
    <text evidence="1">Belongs to the FAX family.</text>
</comment>
<evidence type="ECO:0000313" key="6">
    <source>
        <dbReference type="Proteomes" id="UP000014760"/>
    </source>
</evidence>
<dbReference type="EMBL" id="KB297695">
    <property type="protein sequence ID" value="ELU10228.1"/>
    <property type="molecule type" value="Genomic_DNA"/>
</dbReference>
<dbReference type="InterPro" id="IPR040079">
    <property type="entry name" value="Glutathione_S-Trfase"/>
</dbReference>
<dbReference type="OMA" id="RRIHDKY"/>
<dbReference type="CDD" id="cd03193">
    <property type="entry name" value="GST_C_Metaxin"/>
    <property type="match status" value="1"/>
</dbReference>
<dbReference type="SFLD" id="SFLDG01200">
    <property type="entry name" value="SUF1.1"/>
    <property type="match status" value="1"/>
</dbReference>
<gene>
    <name evidence="4" type="ORF">CAPTEDRAFT_183074</name>
</gene>
<proteinExistence type="inferred from homology"/>
<dbReference type="PANTHER" id="PTHR12289:SF41">
    <property type="entry name" value="FAILED AXON CONNECTIONS-RELATED"/>
    <property type="match status" value="1"/>
</dbReference>
<evidence type="ECO:0000256" key="1">
    <source>
        <dbReference type="ARBA" id="ARBA00006475"/>
    </source>
</evidence>
<reference evidence="6" key="1">
    <citation type="submission" date="2012-12" db="EMBL/GenBank/DDBJ databases">
        <authorList>
            <person name="Hellsten U."/>
            <person name="Grimwood J."/>
            <person name="Chapman J.A."/>
            <person name="Shapiro H."/>
            <person name="Aerts A."/>
            <person name="Otillar R.P."/>
            <person name="Terry A.Y."/>
            <person name="Boore J.L."/>
            <person name="Simakov O."/>
            <person name="Marletaz F."/>
            <person name="Cho S.-J."/>
            <person name="Edsinger-Gonzales E."/>
            <person name="Havlak P."/>
            <person name="Kuo D.-H."/>
            <person name="Larsson T."/>
            <person name="Lv J."/>
            <person name="Arendt D."/>
            <person name="Savage R."/>
            <person name="Osoegawa K."/>
            <person name="de Jong P."/>
            <person name="Lindberg D.R."/>
            <person name="Seaver E.C."/>
            <person name="Weisblat D.A."/>
            <person name="Putnam N.H."/>
            <person name="Grigoriev I.V."/>
            <person name="Rokhsar D.S."/>
        </authorList>
    </citation>
    <scope>NUCLEOTIDE SEQUENCE</scope>
    <source>
        <strain evidence="6">I ESC-2004</strain>
    </source>
</reference>
<feature type="domain" description="Metaxin glutathione S-transferase" evidence="2">
    <location>
        <begin position="131"/>
        <end position="194"/>
    </location>
</feature>
<accession>R7UUD7</accession>
<dbReference type="EMBL" id="AMQN01006139">
    <property type="status" value="NOT_ANNOTATED_CDS"/>
    <property type="molecule type" value="Genomic_DNA"/>
</dbReference>
<dbReference type="Pfam" id="PF17172">
    <property type="entry name" value="GST_N_4"/>
    <property type="match status" value="1"/>
</dbReference>
<dbReference type="SFLD" id="SFLDS00019">
    <property type="entry name" value="Glutathione_Transferase_(cytos"/>
    <property type="match status" value="1"/>
</dbReference>
<reference evidence="4 6" key="2">
    <citation type="journal article" date="2013" name="Nature">
        <title>Insights into bilaterian evolution from three spiralian genomes.</title>
        <authorList>
            <person name="Simakov O."/>
            <person name="Marletaz F."/>
            <person name="Cho S.J."/>
            <person name="Edsinger-Gonzales E."/>
            <person name="Havlak P."/>
            <person name="Hellsten U."/>
            <person name="Kuo D.H."/>
            <person name="Larsson T."/>
            <person name="Lv J."/>
            <person name="Arendt D."/>
            <person name="Savage R."/>
            <person name="Osoegawa K."/>
            <person name="de Jong P."/>
            <person name="Grimwood J."/>
            <person name="Chapman J.A."/>
            <person name="Shapiro H."/>
            <person name="Aerts A."/>
            <person name="Otillar R.P."/>
            <person name="Terry A.Y."/>
            <person name="Boore J.L."/>
            <person name="Grigoriev I.V."/>
            <person name="Lindberg D.R."/>
            <person name="Seaver E.C."/>
            <person name="Weisblat D.A."/>
            <person name="Putnam N.H."/>
            <person name="Rokhsar D.S."/>
        </authorList>
    </citation>
    <scope>NUCLEOTIDE SEQUENCE</scope>
    <source>
        <strain evidence="4 6">I ESC-2004</strain>
    </source>
</reference>
<keyword evidence="6" id="KW-1185">Reference proteome</keyword>
<dbReference type="AlphaFoldDB" id="R7UUD7"/>
<dbReference type="HOGENOM" id="CLU_044137_1_0_1"/>
<evidence type="ECO:0000313" key="5">
    <source>
        <dbReference type="EnsemblMetazoa" id="CapteP183074"/>
    </source>
</evidence>
<name>R7UUD7_CAPTE</name>
<sequence length="233" mass="26984">MAGIPYMVDFSSGFSSKGKIPWITLNDERVADSQFSMDFIREKFNVRSFNQQLTAEQNATARALRKMAEEELYWTMCSVTFGDDLSELERLLPYSGIKRFITPRLLRFFIWRQMRGHGIGRHTPAEILSIAHADLNALSDYLGLKPFFFGDEPSEEDSALFGVLAQIKWHMNGSPHQTWLTDEFCNLNAYCDRMKEKFWPDWLKRTSESDVIKTQTKIFGANSKGIDVKLDWK</sequence>
<dbReference type="STRING" id="283909.R7UUD7"/>
<organism evidence="4">
    <name type="scientific">Capitella teleta</name>
    <name type="common">Polychaete worm</name>
    <dbReference type="NCBI Taxonomy" id="283909"/>
    <lineage>
        <taxon>Eukaryota</taxon>
        <taxon>Metazoa</taxon>
        <taxon>Spiralia</taxon>
        <taxon>Lophotrochozoa</taxon>
        <taxon>Annelida</taxon>
        <taxon>Polychaeta</taxon>
        <taxon>Sedentaria</taxon>
        <taxon>Scolecida</taxon>
        <taxon>Capitellidae</taxon>
        <taxon>Capitella</taxon>
    </lineage>
</organism>
<evidence type="ECO:0000313" key="4">
    <source>
        <dbReference type="EMBL" id="ELU10228.1"/>
    </source>
</evidence>
<dbReference type="PANTHER" id="PTHR12289">
    <property type="entry name" value="METAXIN RELATED"/>
    <property type="match status" value="1"/>
</dbReference>